<reference evidence="2" key="1">
    <citation type="submission" date="2022-07" db="EMBL/GenBank/DDBJ databases">
        <title>Genome Sequence of Physisporinus lineatus.</title>
        <authorList>
            <person name="Buettner E."/>
        </authorList>
    </citation>
    <scope>NUCLEOTIDE SEQUENCE</scope>
    <source>
        <strain evidence="2">VT162</strain>
    </source>
</reference>
<evidence type="ECO:0000256" key="1">
    <source>
        <dbReference type="SAM" id="MobiDB-lite"/>
    </source>
</evidence>
<evidence type="ECO:0000313" key="2">
    <source>
        <dbReference type="EMBL" id="KAJ3489091.1"/>
    </source>
</evidence>
<proteinExistence type="predicted"/>
<protein>
    <submittedName>
        <fullName evidence="2">Uncharacterized protein</fullName>
    </submittedName>
</protein>
<evidence type="ECO:0000313" key="3">
    <source>
        <dbReference type="Proteomes" id="UP001212997"/>
    </source>
</evidence>
<keyword evidence="3" id="KW-1185">Reference proteome</keyword>
<dbReference type="EMBL" id="JANAWD010000053">
    <property type="protein sequence ID" value="KAJ3489091.1"/>
    <property type="molecule type" value="Genomic_DNA"/>
</dbReference>
<name>A0AAD5VDA7_9APHY</name>
<feature type="compositionally biased region" description="Polar residues" evidence="1">
    <location>
        <begin position="156"/>
        <end position="169"/>
    </location>
</feature>
<comment type="caution">
    <text evidence="2">The sequence shown here is derived from an EMBL/GenBank/DDBJ whole genome shotgun (WGS) entry which is preliminary data.</text>
</comment>
<organism evidence="2 3">
    <name type="scientific">Meripilus lineatus</name>
    <dbReference type="NCBI Taxonomy" id="2056292"/>
    <lineage>
        <taxon>Eukaryota</taxon>
        <taxon>Fungi</taxon>
        <taxon>Dikarya</taxon>
        <taxon>Basidiomycota</taxon>
        <taxon>Agaricomycotina</taxon>
        <taxon>Agaricomycetes</taxon>
        <taxon>Polyporales</taxon>
        <taxon>Meripilaceae</taxon>
        <taxon>Meripilus</taxon>
    </lineage>
</organism>
<feature type="compositionally biased region" description="Polar residues" evidence="1">
    <location>
        <begin position="138"/>
        <end position="147"/>
    </location>
</feature>
<dbReference type="AlphaFoldDB" id="A0AAD5VDA7"/>
<accession>A0AAD5VDA7</accession>
<gene>
    <name evidence="2" type="ORF">NLI96_g2398</name>
</gene>
<dbReference type="Proteomes" id="UP001212997">
    <property type="component" value="Unassembled WGS sequence"/>
</dbReference>
<sequence length="169" mass="18888">MAQLASSLQWHDDQGTGMLFQTPLESEAYRIINNRLRLGDSPDIFRTPSLPPLREDFAFDARGVLRSYTFNEVEALRTIPPMYYVADRRQQAWTSEGSTTQARLQAMEEERSFQEISEFFLWEALVEGEEAQDVVAEESSQASTPSSLPDEGSNGEIGTTTKAGATQVS</sequence>
<feature type="region of interest" description="Disordered" evidence="1">
    <location>
        <begin position="131"/>
        <end position="169"/>
    </location>
</feature>